<name>C3X9B9_OXAFO</name>
<reference evidence="2 3" key="1">
    <citation type="submission" date="2009-02" db="EMBL/GenBank/DDBJ databases">
        <title>The Genome Sequence of Oxalobacter formigenes OXCC13.</title>
        <authorList>
            <consortium name="The Broad Institute Genome Sequencing Platform"/>
            <person name="Ward D."/>
            <person name="Young S.K."/>
            <person name="Kodira C.D."/>
            <person name="Zeng Q."/>
            <person name="Koehrsen M."/>
            <person name="Alvarado L."/>
            <person name="Berlin A."/>
            <person name="Borenstein D."/>
            <person name="Chen Z."/>
            <person name="Engels R."/>
            <person name="Freedman E."/>
            <person name="Gellesch M."/>
            <person name="Goldberg J."/>
            <person name="Griggs A."/>
            <person name="Gujja S."/>
            <person name="Heiman D."/>
            <person name="Hepburn T."/>
            <person name="Howarth C."/>
            <person name="Jen D."/>
            <person name="Larson L."/>
            <person name="Lewis B."/>
            <person name="Mehta T."/>
            <person name="Park D."/>
            <person name="Pearson M."/>
            <person name="Roberts A."/>
            <person name="Saif S."/>
            <person name="Shea T."/>
            <person name="Shenoy N."/>
            <person name="Sisk P."/>
            <person name="Stolte C."/>
            <person name="Sykes S."/>
            <person name="Walk T."/>
            <person name="White J."/>
            <person name="Yandava C."/>
            <person name="Allison M.J."/>
            <person name="Lander E."/>
            <person name="Nusbaum C."/>
            <person name="Galagan J."/>
            <person name="Birren B."/>
        </authorList>
    </citation>
    <scope>NUCLEOTIDE SEQUENCE [LARGE SCALE GENOMIC DNA]</scope>
    <source>
        <strain evidence="2 3">OXCC13</strain>
    </source>
</reference>
<dbReference type="InterPro" id="IPR005546">
    <property type="entry name" value="Autotransporte_beta"/>
</dbReference>
<feature type="domain" description="Autotransporter" evidence="1">
    <location>
        <begin position="480"/>
        <end position="631"/>
    </location>
</feature>
<dbReference type="InterPro" id="IPR036709">
    <property type="entry name" value="Autotransporte_beta_dom_sf"/>
</dbReference>
<evidence type="ECO:0000313" key="2">
    <source>
        <dbReference type="EMBL" id="EEO29795.1"/>
    </source>
</evidence>
<dbReference type="SUPFAM" id="SSF103515">
    <property type="entry name" value="Autotransporter"/>
    <property type="match status" value="1"/>
</dbReference>
<dbReference type="HOGENOM" id="CLU_433354_0_0_4"/>
<keyword evidence="3" id="KW-1185">Reference proteome</keyword>
<protein>
    <recommendedName>
        <fullName evidence="1">Autotransporter domain-containing protein</fullName>
    </recommendedName>
</protein>
<proteinExistence type="predicted"/>
<dbReference type="EMBL" id="GG658170">
    <property type="protein sequence ID" value="EEO29795.1"/>
    <property type="molecule type" value="Genomic_DNA"/>
</dbReference>
<dbReference type="AlphaFoldDB" id="C3X9B9"/>
<dbReference type="STRING" id="847.BRW83_1390"/>
<gene>
    <name evidence="2" type="ORF">OFBG_00823</name>
</gene>
<evidence type="ECO:0000313" key="3">
    <source>
        <dbReference type="Proteomes" id="UP000005089"/>
    </source>
</evidence>
<accession>C3X9B9</accession>
<evidence type="ECO:0000259" key="1">
    <source>
        <dbReference type="PROSITE" id="PS51208"/>
    </source>
</evidence>
<dbReference type="Gene3D" id="2.40.128.130">
    <property type="entry name" value="Autotransporter beta-domain"/>
    <property type="match status" value="1"/>
</dbReference>
<sequence length="631" mass="63652">MFAETIDYTGNSADLQTVPAGFGSVSNATDALFPATASYSGNSVTINIAPGGTIPSFAFGGIVNGLNATADGNNVQFMQGTVANDVHGGYAYAESTANPANAIYAETVGNTVVLGNGTAARAAYGGFSTAVHQLNNSGSANAFSDSNKITVNGATISEEIYGGRSIASGQGTGLVNLSAEDNEVFVGTNTTVGAGVYGGSAEGNNSGGGNMVVNTSDNRVTIASGATVNGSVFGGYATGQTLGPGTIAVTASNNTVSISDATVNGDVYGGFVLGDTQLDTSTTAKATGNTVSISGNSTFSTNTSIYGGFVETGTTGTIPPGSDVRTGNTLNVSTSGINIREVGNFENYNFYLPSSTTNNTVMIQTSQGADLTGSTVAVKAVAPGVALKQGDTVYLLKTGGLTGNPTLVNSANVSQGYSLQYDLTMAQNANDIYATVGGVSVNPKSKSFLEGRLAGLALISQGADIVAGQGMSSAIAAAEQQEGKLTVFGTVSGGSSRYKTGSHIDLDGFGLMAGVAKKQDNLAGAVFVEGGWGSYDSHNNFANGSVHGDGDTHYYGVGLLGRATLKNGMYLDGSFRIGKTSTDYTGKNYLDAAGNQAHYKSKATYVSAHAGVGYMAPLNSVTDLDVSAKYL</sequence>
<dbReference type="eggNOG" id="COG3468">
    <property type="taxonomic scope" value="Bacteria"/>
</dbReference>
<organism evidence="2 3">
    <name type="scientific">Oxalobacter formigenes OXCC13</name>
    <dbReference type="NCBI Taxonomy" id="556269"/>
    <lineage>
        <taxon>Bacteria</taxon>
        <taxon>Pseudomonadati</taxon>
        <taxon>Pseudomonadota</taxon>
        <taxon>Betaproteobacteria</taxon>
        <taxon>Burkholderiales</taxon>
        <taxon>Oxalobacteraceae</taxon>
        <taxon>Oxalobacter</taxon>
    </lineage>
</organism>
<dbReference type="Proteomes" id="UP000005089">
    <property type="component" value="Unassembled WGS sequence"/>
</dbReference>
<dbReference type="PROSITE" id="PS51208">
    <property type="entry name" value="AUTOTRANSPORTER"/>
    <property type="match status" value="1"/>
</dbReference>